<sequence length="189" mass="20091">MAQTLTQLTLAWLIATIEATRAGLAGNLAQTPVADWGAAPVREVRNHEQDLHTAMQVLGDMLNVRGAFAASGIPAAPHLEQVPVYVCGVDLSGESLADLKKALADPHRHEWRTCIERMPALTMEAPAAPAAPVQILALRRARSVLQAIGKTYDDSELRTRALEADEEIDRLLAAAPPAPAAPATETQGA</sequence>
<dbReference type="RefSeq" id="WP_198129392.1">
    <property type="nucleotide sequence ID" value="NZ_CP065748.1"/>
</dbReference>
<proteinExistence type="predicted"/>
<dbReference type="KEGG" id="dla:I6G47_11285"/>
<accession>A0A7T3DG56</accession>
<dbReference type="EMBL" id="CP065748">
    <property type="protein sequence ID" value="QPS83602.1"/>
    <property type="molecule type" value="Genomic_DNA"/>
</dbReference>
<dbReference type="Proteomes" id="UP000595064">
    <property type="component" value="Chromosome"/>
</dbReference>
<name>A0A7T3DG56_9BURK</name>
<gene>
    <name evidence="1" type="ORF">I6G47_11285</name>
</gene>
<reference evidence="1 2" key="1">
    <citation type="submission" date="2020-12" db="EMBL/GenBank/DDBJ databases">
        <title>FDA dAtabase for Regulatory Grade micrObial Sequences (FDA-ARGOS): Supporting development and validation of Infectious Disease Dx tests.</title>
        <authorList>
            <person name="Sproer C."/>
            <person name="Gronow S."/>
            <person name="Severitt S."/>
            <person name="Schroder I."/>
            <person name="Tallon L."/>
            <person name="Sadzewicz L."/>
            <person name="Zhao X."/>
            <person name="Boylan J."/>
            <person name="Ott S."/>
            <person name="Bowen H."/>
            <person name="Vavikolanu K."/>
            <person name="Mehta A."/>
            <person name="Aluvathingal J."/>
            <person name="Nadendla S."/>
            <person name="Lowell S."/>
            <person name="Myers T."/>
            <person name="Yan Y."/>
            <person name="Sichtig H."/>
        </authorList>
    </citation>
    <scope>NUCLEOTIDE SEQUENCE [LARGE SCALE GENOMIC DNA]</scope>
    <source>
        <strain evidence="1 2">FDAARGOS_890</strain>
    </source>
</reference>
<dbReference type="AlphaFoldDB" id="A0A7T3DG56"/>
<evidence type="ECO:0000313" key="1">
    <source>
        <dbReference type="EMBL" id="QPS83602.1"/>
    </source>
</evidence>
<evidence type="ECO:0000313" key="2">
    <source>
        <dbReference type="Proteomes" id="UP000595064"/>
    </source>
</evidence>
<protein>
    <submittedName>
        <fullName evidence="1">Uncharacterized protein</fullName>
    </submittedName>
</protein>
<keyword evidence="2" id="KW-1185">Reference proteome</keyword>
<organism evidence="1 2">
    <name type="scientific">Delftia lacustris</name>
    <dbReference type="NCBI Taxonomy" id="558537"/>
    <lineage>
        <taxon>Bacteria</taxon>
        <taxon>Pseudomonadati</taxon>
        <taxon>Pseudomonadota</taxon>
        <taxon>Betaproteobacteria</taxon>
        <taxon>Burkholderiales</taxon>
        <taxon>Comamonadaceae</taxon>
        <taxon>Delftia</taxon>
    </lineage>
</organism>